<dbReference type="InterPro" id="IPR002035">
    <property type="entry name" value="VWF_A"/>
</dbReference>
<feature type="domain" description="VWFA" evidence="2">
    <location>
        <begin position="189"/>
        <end position="376"/>
    </location>
</feature>
<dbReference type="Proteomes" id="UP000812966">
    <property type="component" value="Unassembled WGS sequence"/>
</dbReference>
<dbReference type="AlphaFoldDB" id="A0A8K0JJI3"/>
<dbReference type="EMBL" id="JABELV010000125">
    <property type="protein sequence ID" value="KAG7530198.1"/>
    <property type="molecule type" value="Genomic_DNA"/>
</dbReference>
<evidence type="ECO:0000313" key="4">
    <source>
        <dbReference type="Proteomes" id="UP000812966"/>
    </source>
</evidence>
<dbReference type="OrthoDB" id="2142040at2759"/>
<organism evidence="3 4">
    <name type="scientific">Filobasidium floriforme</name>
    <dbReference type="NCBI Taxonomy" id="5210"/>
    <lineage>
        <taxon>Eukaryota</taxon>
        <taxon>Fungi</taxon>
        <taxon>Dikarya</taxon>
        <taxon>Basidiomycota</taxon>
        <taxon>Agaricomycotina</taxon>
        <taxon>Tremellomycetes</taxon>
        <taxon>Filobasidiales</taxon>
        <taxon>Filobasidiaceae</taxon>
        <taxon>Filobasidium</taxon>
    </lineage>
</organism>
<dbReference type="SUPFAM" id="SSF53300">
    <property type="entry name" value="vWA-like"/>
    <property type="match status" value="1"/>
</dbReference>
<gene>
    <name evidence="3" type="ORF">FFLO_05191</name>
</gene>
<feature type="region of interest" description="Disordered" evidence="1">
    <location>
        <begin position="12"/>
        <end position="124"/>
    </location>
</feature>
<evidence type="ECO:0000259" key="2">
    <source>
        <dbReference type="PROSITE" id="PS50234"/>
    </source>
</evidence>
<name>A0A8K0JJI3_9TREE</name>
<dbReference type="PROSITE" id="PS50234">
    <property type="entry name" value="VWFA"/>
    <property type="match status" value="1"/>
</dbReference>
<dbReference type="PANTHER" id="PTHR34706:SF2">
    <property type="entry name" value="RFEF"/>
    <property type="match status" value="1"/>
</dbReference>
<dbReference type="PANTHER" id="PTHR34706">
    <property type="entry name" value="SLR1338 PROTEIN"/>
    <property type="match status" value="1"/>
</dbReference>
<accession>A0A8K0JJI3</accession>
<protein>
    <recommendedName>
        <fullName evidence="2">VWFA domain-containing protein</fullName>
    </recommendedName>
</protein>
<sequence>MGLASKMAYANVNVGYGAPPPPQTHGQPQQGYGQPPQGMHQQGGYQSATPAPGAYGQPPQQQGQYGQPQHGAPAQQYGQPQGQYGQPQQQYGQPQPPQGQYGQPPQQQYGQPQQGQYGQPQGGMGDKGMILTLLQTCVRDQHLEAFYPPPALDQISSRIAQSGALDKICQQWRIPKELGADLVKIALFDVVLLCDDSGSMQFEQGGERIEDLKMILSRVTFATSLFDHDGIEIRFLNSQVQGNHVTSEAQATQIVSQIRFSGLTPLGTSLDQKILQPMLLNPARAGQLRKPLLVIVISDGAPAVFNAVMRASDELRRSRYGPDSLSLQFAQVGNDMKAQEFLGQLDSHPVVGPLIDVTSDFEYEQDQMMKTTGENLTGEGWIMKLLLGSIDSSYDTKDERRHH</sequence>
<dbReference type="Gene3D" id="3.40.50.410">
    <property type="entry name" value="von Willebrand factor, type A domain"/>
    <property type="match status" value="1"/>
</dbReference>
<reference evidence="3" key="1">
    <citation type="submission" date="2020-04" db="EMBL/GenBank/DDBJ databases">
        <title>Analysis of mating type loci in Filobasidium floriforme.</title>
        <authorList>
            <person name="Nowrousian M."/>
        </authorList>
    </citation>
    <scope>NUCLEOTIDE SEQUENCE</scope>
    <source>
        <strain evidence="3">CBS 6242</strain>
    </source>
</reference>
<evidence type="ECO:0000313" key="3">
    <source>
        <dbReference type="EMBL" id="KAG7530198.1"/>
    </source>
</evidence>
<evidence type="ECO:0000256" key="1">
    <source>
        <dbReference type="SAM" id="MobiDB-lite"/>
    </source>
</evidence>
<proteinExistence type="predicted"/>
<keyword evidence="4" id="KW-1185">Reference proteome</keyword>
<comment type="caution">
    <text evidence="3">The sequence shown here is derived from an EMBL/GenBank/DDBJ whole genome shotgun (WGS) entry which is preliminary data.</text>
</comment>
<feature type="compositionally biased region" description="Low complexity" evidence="1">
    <location>
        <begin position="24"/>
        <end position="119"/>
    </location>
</feature>
<dbReference type="InterPro" id="IPR036465">
    <property type="entry name" value="vWFA_dom_sf"/>
</dbReference>